<feature type="transmembrane region" description="Helical" evidence="9">
    <location>
        <begin position="164"/>
        <end position="184"/>
    </location>
</feature>
<comment type="function">
    <text evidence="8">Involved in peptidoglycan biosynthesis. Transports lipid-linked peptidoglycan precursors from the inner to the outer leaflet of the cytoplasmic membrane.</text>
</comment>
<dbReference type="STRING" id="229920.ADM99_01345"/>
<keyword evidence="11" id="KW-1185">Reference proteome</keyword>
<proteinExistence type="inferred from homology"/>
<keyword evidence="3 9" id="KW-0812">Transmembrane</keyword>
<feature type="transmembrane region" description="Helical" evidence="9">
    <location>
        <begin position="331"/>
        <end position="352"/>
    </location>
</feature>
<dbReference type="Proteomes" id="UP000050430">
    <property type="component" value="Unassembled WGS sequence"/>
</dbReference>
<feature type="transmembrane region" description="Helical" evidence="9">
    <location>
        <begin position="139"/>
        <end position="157"/>
    </location>
</feature>
<keyword evidence="2 8" id="KW-1003">Cell membrane</keyword>
<dbReference type="PRINTS" id="PR01806">
    <property type="entry name" value="VIRFACTRMVIN"/>
</dbReference>
<comment type="caution">
    <text evidence="10">The sequence shown here is derived from an EMBL/GenBank/DDBJ whole genome shotgun (WGS) entry which is preliminary data.</text>
</comment>
<comment type="similarity">
    <text evidence="8">Belongs to the MurJ/MviN family.</text>
</comment>
<feature type="transmembrane region" description="Helical" evidence="9">
    <location>
        <begin position="247"/>
        <end position="267"/>
    </location>
</feature>
<keyword evidence="8" id="KW-0813">Transport</keyword>
<feature type="transmembrane region" description="Helical" evidence="9">
    <location>
        <begin position="486"/>
        <end position="505"/>
    </location>
</feature>
<evidence type="ECO:0000256" key="6">
    <source>
        <dbReference type="ARBA" id="ARBA00022989"/>
    </source>
</evidence>
<feature type="transmembrane region" description="Helical" evidence="9">
    <location>
        <begin position="95"/>
        <end position="119"/>
    </location>
</feature>
<sequence length="514" mass="55821">MKIRLSQIAKNSAIVAAFFLIDKVIGFLRQIIIVRQFGLSKELDAFNVANNLPDMLFALISGGALAMAFIPVLTQTLTLEGRESAWRLFSRIANLAFIVTAGLAIIIALLSDKLVIWQIGIAPGFERPQQMLVAELMRLNLIATVIFSISGLVLAGLQANQHFILPAAAPVLYNLGQIFGALVLSPTEGYRIGSIQLPAFGMGVYGLVYGVIIGAVFHLLIQVPGLIKYRYHWQPGIHLEDKAVRQVLTILGPRLVTMVFIQLIFIVRDNIASRLSTGSVSALTYGWMFFQFPETFIGTAIGTAMLPSLAELAAKKEWEEFARTIERAVQTLIVLTLPVAFVLGSGLGGVISTAFKFTPEQTDLVLWVTRGYLLGLAGQCVLEVAVRSFYSQKDAITPLWAAGLNLIIFLGLAVGLTSLLGAVGISLADCLAYTSEAVILLWVFKKRIHQNISFSSSIPRGLAAALIGGLVTTISLLLLQDYTRPLFASLIALVLGGVATLPLLWKEMKQLTRL</sequence>
<evidence type="ECO:0000256" key="7">
    <source>
        <dbReference type="ARBA" id="ARBA00023136"/>
    </source>
</evidence>
<dbReference type="GO" id="GO:0034204">
    <property type="term" value="P:lipid translocation"/>
    <property type="evidence" value="ECO:0007669"/>
    <property type="project" value="TreeGrafter"/>
</dbReference>
<dbReference type="PANTHER" id="PTHR47019:SF1">
    <property type="entry name" value="LIPID II FLIPPASE MURJ"/>
    <property type="match status" value="1"/>
</dbReference>
<evidence type="ECO:0000256" key="3">
    <source>
        <dbReference type="ARBA" id="ARBA00022692"/>
    </source>
</evidence>
<dbReference type="InterPro" id="IPR051050">
    <property type="entry name" value="Lipid_II_flippase_MurJ/MviN"/>
</dbReference>
<dbReference type="InterPro" id="IPR004268">
    <property type="entry name" value="MurJ"/>
</dbReference>
<comment type="subcellular location">
    <subcellularLocation>
        <location evidence="1">Cell membrane</location>
        <topology evidence="1">Multi-pass membrane protein</topology>
    </subcellularLocation>
</comment>
<feature type="transmembrane region" description="Helical" evidence="9">
    <location>
        <begin position="364"/>
        <end position="386"/>
    </location>
</feature>
<evidence type="ECO:0000256" key="5">
    <source>
        <dbReference type="ARBA" id="ARBA00022984"/>
    </source>
</evidence>
<dbReference type="AlphaFoldDB" id="A0A0P6XH73"/>
<feature type="transmembrane region" description="Helical" evidence="9">
    <location>
        <begin position="422"/>
        <end position="442"/>
    </location>
</feature>
<dbReference type="NCBIfam" id="TIGR01695">
    <property type="entry name" value="murJ_mviN"/>
    <property type="match status" value="1"/>
</dbReference>
<evidence type="ECO:0000313" key="11">
    <source>
        <dbReference type="Proteomes" id="UP000050430"/>
    </source>
</evidence>
<feature type="transmembrane region" description="Helical" evidence="9">
    <location>
        <begin position="12"/>
        <end position="35"/>
    </location>
</feature>
<protein>
    <recommendedName>
        <fullName evidence="8">Lipid II flippase</fullName>
    </recommendedName>
</protein>
<evidence type="ECO:0000256" key="1">
    <source>
        <dbReference type="ARBA" id="ARBA00004651"/>
    </source>
</evidence>
<keyword evidence="4 8" id="KW-0133">Cell shape</keyword>
<accession>A0A0P6XH73</accession>
<dbReference type="PANTHER" id="PTHR47019">
    <property type="entry name" value="LIPID II FLIPPASE MURJ"/>
    <property type="match status" value="1"/>
</dbReference>
<feature type="transmembrane region" description="Helical" evidence="9">
    <location>
        <begin position="287"/>
        <end position="310"/>
    </location>
</feature>
<dbReference type="GO" id="GO:0009252">
    <property type="term" value="P:peptidoglycan biosynthetic process"/>
    <property type="evidence" value="ECO:0007669"/>
    <property type="project" value="UniProtKB-UniRule"/>
</dbReference>
<evidence type="ECO:0000256" key="2">
    <source>
        <dbReference type="ARBA" id="ARBA00022475"/>
    </source>
</evidence>
<evidence type="ECO:0000256" key="4">
    <source>
        <dbReference type="ARBA" id="ARBA00022960"/>
    </source>
</evidence>
<dbReference type="GO" id="GO:0015648">
    <property type="term" value="F:lipid-linked peptidoglycan transporter activity"/>
    <property type="evidence" value="ECO:0007669"/>
    <property type="project" value="UniProtKB-UniRule"/>
</dbReference>
<evidence type="ECO:0000313" key="10">
    <source>
        <dbReference type="EMBL" id="KPL74749.1"/>
    </source>
</evidence>
<keyword evidence="5 8" id="KW-0573">Peptidoglycan synthesis</keyword>
<dbReference type="GO" id="GO:0005886">
    <property type="term" value="C:plasma membrane"/>
    <property type="evidence" value="ECO:0007669"/>
    <property type="project" value="UniProtKB-SubCell"/>
</dbReference>
<dbReference type="OrthoDB" id="9804143at2"/>
<reference evidence="10 11" key="1">
    <citation type="submission" date="2015-07" db="EMBL/GenBank/DDBJ databases">
        <title>Genome sequence of Leptolinea tardivitalis DSM 16556.</title>
        <authorList>
            <person name="Hemp J."/>
            <person name="Ward L.M."/>
            <person name="Pace L.A."/>
            <person name="Fischer W.W."/>
        </authorList>
    </citation>
    <scope>NUCLEOTIDE SEQUENCE [LARGE SCALE GENOMIC DNA]</scope>
    <source>
        <strain evidence="10 11">YMTK-2</strain>
    </source>
</reference>
<dbReference type="CDD" id="cd13123">
    <property type="entry name" value="MATE_MurJ_like"/>
    <property type="match status" value="1"/>
</dbReference>
<organism evidence="10 11">
    <name type="scientific">Leptolinea tardivitalis</name>
    <dbReference type="NCBI Taxonomy" id="229920"/>
    <lineage>
        <taxon>Bacteria</taxon>
        <taxon>Bacillati</taxon>
        <taxon>Chloroflexota</taxon>
        <taxon>Anaerolineae</taxon>
        <taxon>Anaerolineales</taxon>
        <taxon>Anaerolineaceae</taxon>
        <taxon>Leptolinea</taxon>
    </lineage>
</organism>
<keyword evidence="6 9" id="KW-1133">Transmembrane helix</keyword>
<dbReference type="Pfam" id="PF03023">
    <property type="entry name" value="MurJ"/>
    <property type="match status" value="1"/>
</dbReference>
<dbReference type="EMBL" id="LGCK01000002">
    <property type="protein sequence ID" value="KPL74749.1"/>
    <property type="molecule type" value="Genomic_DNA"/>
</dbReference>
<dbReference type="RefSeq" id="WP_062423236.1">
    <property type="nucleotide sequence ID" value="NZ_BBYA01000014.1"/>
</dbReference>
<keyword evidence="8" id="KW-0961">Cell wall biogenesis/degradation</keyword>
<dbReference type="GO" id="GO:0008360">
    <property type="term" value="P:regulation of cell shape"/>
    <property type="evidence" value="ECO:0007669"/>
    <property type="project" value="UniProtKB-UniRule"/>
</dbReference>
<feature type="transmembrane region" description="Helical" evidence="9">
    <location>
        <begin position="204"/>
        <end position="227"/>
    </location>
</feature>
<feature type="transmembrane region" description="Helical" evidence="9">
    <location>
        <begin position="55"/>
        <end position="74"/>
    </location>
</feature>
<feature type="transmembrane region" description="Helical" evidence="9">
    <location>
        <begin position="462"/>
        <end position="480"/>
    </location>
</feature>
<dbReference type="GO" id="GO:0071555">
    <property type="term" value="P:cell wall organization"/>
    <property type="evidence" value="ECO:0007669"/>
    <property type="project" value="UniProtKB-UniRule"/>
</dbReference>
<gene>
    <name evidence="10" type="ORF">ADM99_01345</name>
</gene>
<dbReference type="PIRSF" id="PIRSF002869">
    <property type="entry name" value="MviN"/>
    <property type="match status" value="1"/>
</dbReference>
<feature type="transmembrane region" description="Helical" evidence="9">
    <location>
        <begin position="398"/>
        <end position="416"/>
    </location>
</feature>
<keyword evidence="7 8" id="KW-0472">Membrane</keyword>
<evidence type="ECO:0000256" key="9">
    <source>
        <dbReference type="SAM" id="Phobius"/>
    </source>
</evidence>
<name>A0A0P6XH73_9CHLR</name>
<evidence type="ECO:0000256" key="8">
    <source>
        <dbReference type="PIRNR" id="PIRNR002869"/>
    </source>
</evidence>